<protein>
    <submittedName>
        <fullName evidence="1">Uncharacterized protein</fullName>
    </submittedName>
</protein>
<dbReference type="AlphaFoldDB" id="A0A2U8HMN1"/>
<dbReference type="KEGG" id="ypac:CEW88_23810"/>
<sequence length="86" mass="8627">MSDGFAKHASGLSSPATELYDITPDDAADLAVVPRAVAVATSGTVRMTTVGGTTATVYVVAGCPFPARARRIWATGTSATSIVGLA</sequence>
<organism evidence="1 2">
    <name type="scientific">Alloyangia pacifica</name>
    <dbReference type="NCBI Taxonomy" id="311180"/>
    <lineage>
        <taxon>Bacteria</taxon>
        <taxon>Pseudomonadati</taxon>
        <taxon>Pseudomonadota</taxon>
        <taxon>Alphaproteobacteria</taxon>
        <taxon>Rhodobacterales</taxon>
        <taxon>Roseobacteraceae</taxon>
        <taxon>Alloyangia</taxon>
    </lineage>
</organism>
<proteinExistence type="predicted"/>
<evidence type="ECO:0000313" key="1">
    <source>
        <dbReference type="EMBL" id="AWI86800.1"/>
    </source>
</evidence>
<dbReference type="Proteomes" id="UP000244915">
    <property type="component" value="Plasmid unnamed5"/>
</dbReference>
<evidence type="ECO:0000313" key="2">
    <source>
        <dbReference type="Proteomes" id="UP000244915"/>
    </source>
</evidence>
<dbReference type="EMBL" id="CP022195">
    <property type="protein sequence ID" value="AWI86800.1"/>
    <property type="molecule type" value="Genomic_DNA"/>
</dbReference>
<keyword evidence="1" id="KW-0614">Plasmid</keyword>
<name>A0A2U8HMN1_9RHOB</name>
<accession>A0A2U8HMN1</accession>
<geneLocation type="plasmid" evidence="1 2">
    <name>unnamed5</name>
</geneLocation>
<reference evidence="1 2" key="1">
    <citation type="submission" date="2017-06" db="EMBL/GenBank/DDBJ databases">
        <title>Yangia sp. YSBP01 complete genome sequence.</title>
        <authorList>
            <person name="Woo J.-H."/>
            <person name="Kim H.-S."/>
        </authorList>
    </citation>
    <scope>NUCLEOTIDE SEQUENCE [LARGE SCALE GENOMIC DNA]</scope>
    <source>
        <strain evidence="1 2">YSBP01</strain>
        <plasmid evidence="1 2">unnamed5</plasmid>
    </source>
</reference>
<gene>
    <name evidence="1" type="ORF">CEW88_23810</name>
</gene>
<dbReference type="RefSeq" id="WP_108970896.1">
    <property type="nucleotide sequence ID" value="NZ_CP022195.1"/>
</dbReference>
<dbReference type="OrthoDB" id="7916272at2"/>